<reference evidence="2 3" key="1">
    <citation type="submission" date="2015-09" db="EMBL/GenBank/DDBJ databases">
        <title>Genome sequence of Oxobacter pfennigii DSM 3222.</title>
        <authorList>
            <person name="Poehlein A."/>
            <person name="Bengelsdorf F.R."/>
            <person name="Schiel-Bengelsdorf B."/>
            <person name="Duerre P."/>
            <person name="Daniel R."/>
        </authorList>
    </citation>
    <scope>NUCLEOTIDE SEQUENCE [LARGE SCALE GENOMIC DNA]</scope>
    <source>
        <strain evidence="2 3">DSM 3222</strain>
    </source>
</reference>
<accession>A0A0N8NTU9</accession>
<dbReference type="RefSeq" id="WP_054873694.1">
    <property type="nucleotide sequence ID" value="NZ_LKET01000017.1"/>
</dbReference>
<dbReference type="PANTHER" id="PTHR33164">
    <property type="entry name" value="TRANSCRIPTIONAL REGULATOR, MARR FAMILY"/>
    <property type="match status" value="1"/>
</dbReference>
<evidence type="ECO:0000259" key="1">
    <source>
        <dbReference type="PROSITE" id="PS50995"/>
    </source>
</evidence>
<dbReference type="InterPro" id="IPR036390">
    <property type="entry name" value="WH_DNA-bd_sf"/>
</dbReference>
<comment type="caution">
    <text evidence="2">The sequence shown here is derived from an EMBL/GenBank/DDBJ whole genome shotgun (WGS) entry which is preliminary data.</text>
</comment>
<dbReference type="SUPFAM" id="SSF46785">
    <property type="entry name" value="Winged helix' DNA-binding domain"/>
    <property type="match status" value="1"/>
</dbReference>
<evidence type="ECO:0000313" key="3">
    <source>
        <dbReference type="Proteomes" id="UP000050326"/>
    </source>
</evidence>
<dbReference type="AlphaFoldDB" id="A0A0N8NTU9"/>
<name>A0A0N8NTU9_9CLOT</name>
<sequence>MNKVDEATDTDFIFGALLVVANKMDTLLDRVLSKYNITSKQWFLLLILFNIFEKPPTIKEAAKEMGSSHQNIKQVALKLEEKGMLRLEKDKKDLRVTRLVVTEKSYEFWKTAENDGIKFMKEFYAGVGNDRLKNARLFISQIMLNLKAMEEKNE</sequence>
<proteinExistence type="predicted"/>
<dbReference type="GO" id="GO:0006950">
    <property type="term" value="P:response to stress"/>
    <property type="evidence" value="ECO:0007669"/>
    <property type="project" value="TreeGrafter"/>
</dbReference>
<dbReference type="PROSITE" id="PS50995">
    <property type="entry name" value="HTH_MARR_2"/>
    <property type="match status" value="1"/>
</dbReference>
<evidence type="ECO:0000313" key="2">
    <source>
        <dbReference type="EMBL" id="KPU45840.1"/>
    </source>
</evidence>
<dbReference type="EMBL" id="LKET01000017">
    <property type="protein sequence ID" value="KPU45840.1"/>
    <property type="molecule type" value="Genomic_DNA"/>
</dbReference>
<dbReference type="InterPro" id="IPR000835">
    <property type="entry name" value="HTH_MarR-typ"/>
</dbReference>
<dbReference type="Proteomes" id="UP000050326">
    <property type="component" value="Unassembled WGS sequence"/>
</dbReference>
<gene>
    <name evidence="2" type="primary">slyA_3</name>
    <name evidence="2" type="ORF">OXPF_05650</name>
</gene>
<dbReference type="OrthoDB" id="1755545at2"/>
<dbReference type="InterPro" id="IPR036388">
    <property type="entry name" value="WH-like_DNA-bd_sf"/>
</dbReference>
<dbReference type="GO" id="GO:0003700">
    <property type="term" value="F:DNA-binding transcription factor activity"/>
    <property type="evidence" value="ECO:0007669"/>
    <property type="project" value="InterPro"/>
</dbReference>
<dbReference type="PANTHER" id="PTHR33164:SF58">
    <property type="entry name" value="DNA-BINDING TRANSCRIPTIONAL REPRESSOR SCOC"/>
    <property type="match status" value="1"/>
</dbReference>
<dbReference type="Gene3D" id="1.10.10.10">
    <property type="entry name" value="Winged helix-like DNA-binding domain superfamily/Winged helix DNA-binding domain"/>
    <property type="match status" value="1"/>
</dbReference>
<dbReference type="STRING" id="36849.OXPF_05650"/>
<feature type="domain" description="HTH marR-type" evidence="1">
    <location>
        <begin position="10"/>
        <end position="144"/>
    </location>
</feature>
<organism evidence="2 3">
    <name type="scientific">Oxobacter pfennigii</name>
    <dbReference type="NCBI Taxonomy" id="36849"/>
    <lineage>
        <taxon>Bacteria</taxon>
        <taxon>Bacillati</taxon>
        <taxon>Bacillota</taxon>
        <taxon>Clostridia</taxon>
        <taxon>Eubacteriales</taxon>
        <taxon>Clostridiaceae</taxon>
        <taxon>Oxobacter</taxon>
    </lineage>
</organism>
<dbReference type="SMART" id="SM00347">
    <property type="entry name" value="HTH_MARR"/>
    <property type="match status" value="1"/>
</dbReference>
<dbReference type="InterPro" id="IPR039422">
    <property type="entry name" value="MarR/SlyA-like"/>
</dbReference>
<keyword evidence="3" id="KW-1185">Reference proteome</keyword>
<dbReference type="PATRIC" id="fig|36849.3.peg.600"/>
<protein>
    <submittedName>
        <fullName evidence="2">Transcriptional regulator SlyA</fullName>
    </submittedName>
</protein>